<dbReference type="EMBL" id="CP010429">
    <property type="protein sequence ID" value="AKD53752.1"/>
    <property type="molecule type" value="Genomic_DNA"/>
</dbReference>
<keyword evidence="2" id="KW-0804">Transcription</keyword>
<dbReference type="InterPro" id="IPR029062">
    <property type="entry name" value="Class_I_gatase-like"/>
</dbReference>
<dbReference type="RefSeq" id="WP_046375343.1">
    <property type="nucleotide sequence ID" value="NZ_CP010429.1"/>
</dbReference>
<dbReference type="PATRIC" id="fig|1379870.5.peg.304"/>
<dbReference type="Gene3D" id="3.40.50.880">
    <property type="match status" value="1"/>
</dbReference>
<evidence type="ECO:0000256" key="2">
    <source>
        <dbReference type="ARBA" id="ARBA00023163"/>
    </source>
</evidence>
<dbReference type="Gene3D" id="1.10.10.60">
    <property type="entry name" value="Homeodomain-like"/>
    <property type="match status" value="2"/>
</dbReference>
<reference evidence="4 5" key="1">
    <citation type="journal article" date="2014" name="Curr. Microbiol.">
        <title>Spirosoma radiotolerans sp. nov., a gamma-radiation-resistant bacterium isolated from gamma ray-irradiated soil.</title>
        <authorList>
            <person name="Lee J.J."/>
            <person name="Srinivasan S."/>
            <person name="Lim S."/>
            <person name="Joe M."/>
            <person name="Im S."/>
            <person name="Bae S.I."/>
            <person name="Park K.R."/>
            <person name="Han J.H."/>
            <person name="Park S.H."/>
            <person name="Joo B.M."/>
            <person name="Park S.J."/>
            <person name="Kim M.K."/>
        </authorList>
    </citation>
    <scope>NUCLEOTIDE SEQUENCE [LARGE SCALE GENOMIC DNA]</scope>
    <source>
        <strain evidence="4 5">DG5A</strain>
    </source>
</reference>
<keyword evidence="1" id="KW-0805">Transcription regulation</keyword>
<dbReference type="SMART" id="SM00342">
    <property type="entry name" value="HTH_ARAC"/>
    <property type="match status" value="1"/>
</dbReference>
<dbReference type="STRING" id="1379870.SD10_01390"/>
<feature type="domain" description="HTH araC/xylS-type" evidence="3">
    <location>
        <begin position="221"/>
        <end position="319"/>
    </location>
</feature>
<dbReference type="PANTHER" id="PTHR43130">
    <property type="entry name" value="ARAC-FAMILY TRANSCRIPTIONAL REGULATOR"/>
    <property type="match status" value="1"/>
</dbReference>
<sequence length="327" mass="37098">MKHISILIPKGHSSLTNIEGSHQIFSEVNSFLISMGKPPVFTIQFVGLSKETSQRNGLFTVNPDFLINDIKKTDLIIIPALHGDPVKAIELNKAFIPWILQQYKQGAEIASFCIGAFFLASTGLLKGKQCATHWKLANEFRSMFPDVHLVDDKIMTEDGGIYTSGGAYSYLNLLVYLIEKYVGRAMAILTAKAFMIDIDRNSQSPFIIFQGQKNHEDEPIKKAQEFIETNFQDKISVDQLADRFAIGRRSLERRFKKATSNTVSEYIQRVKVEVAKKNLETSRKNINEVMDDVGYSDIKAFRIIFKKTTGMTPTDYRNKYNKEAIFS</sequence>
<accession>A0A0E3V4Z8</accession>
<dbReference type="PROSITE" id="PS01124">
    <property type="entry name" value="HTH_ARAC_FAMILY_2"/>
    <property type="match status" value="1"/>
</dbReference>
<dbReference type="GO" id="GO:0003700">
    <property type="term" value="F:DNA-binding transcription factor activity"/>
    <property type="evidence" value="ECO:0007669"/>
    <property type="project" value="InterPro"/>
</dbReference>
<dbReference type="CDD" id="cd03138">
    <property type="entry name" value="GATase1_AraC_2"/>
    <property type="match status" value="1"/>
</dbReference>
<dbReference type="InterPro" id="IPR018060">
    <property type="entry name" value="HTH_AraC"/>
</dbReference>
<dbReference type="InterPro" id="IPR002818">
    <property type="entry name" value="DJ-1/PfpI"/>
</dbReference>
<evidence type="ECO:0000256" key="1">
    <source>
        <dbReference type="ARBA" id="ARBA00023015"/>
    </source>
</evidence>
<dbReference type="KEGG" id="srd:SD10_01390"/>
<proteinExistence type="predicted"/>
<dbReference type="OrthoDB" id="9803764at2"/>
<dbReference type="InterPro" id="IPR052158">
    <property type="entry name" value="INH-QAR"/>
</dbReference>
<gene>
    <name evidence="4" type="ORF">SD10_01390</name>
</gene>
<dbReference type="Proteomes" id="UP000033054">
    <property type="component" value="Chromosome"/>
</dbReference>
<evidence type="ECO:0000313" key="5">
    <source>
        <dbReference type="Proteomes" id="UP000033054"/>
    </source>
</evidence>
<keyword evidence="5" id="KW-1185">Reference proteome</keyword>
<organism evidence="4 5">
    <name type="scientific">Spirosoma radiotolerans</name>
    <dbReference type="NCBI Taxonomy" id="1379870"/>
    <lineage>
        <taxon>Bacteria</taxon>
        <taxon>Pseudomonadati</taxon>
        <taxon>Bacteroidota</taxon>
        <taxon>Cytophagia</taxon>
        <taxon>Cytophagales</taxon>
        <taxon>Cytophagaceae</taxon>
        <taxon>Spirosoma</taxon>
    </lineage>
</organism>
<dbReference type="Pfam" id="PF01965">
    <property type="entry name" value="DJ-1_PfpI"/>
    <property type="match status" value="1"/>
</dbReference>
<dbReference type="Pfam" id="PF12833">
    <property type="entry name" value="HTH_18"/>
    <property type="match status" value="1"/>
</dbReference>
<dbReference type="GO" id="GO:0043565">
    <property type="term" value="F:sequence-specific DNA binding"/>
    <property type="evidence" value="ECO:0007669"/>
    <property type="project" value="InterPro"/>
</dbReference>
<dbReference type="PANTHER" id="PTHR43130:SF3">
    <property type="entry name" value="HTH-TYPE TRANSCRIPTIONAL REGULATOR RV1931C"/>
    <property type="match status" value="1"/>
</dbReference>
<evidence type="ECO:0000313" key="4">
    <source>
        <dbReference type="EMBL" id="AKD53752.1"/>
    </source>
</evidence>
<dbReference type="HOGENOM" id="CLU_000445_59_0_10"/>
<dbReference type="InterPro" id="IPR009057">
    <property type="entry name" value="Homeodomain-like_sf"/>
</dbReference>
<protein>
    <submittedName>
        <fullName evidence="4">AraC family transcriptional regulator</fullName>
    </submittedName>
</protein>
<dbReference type="SUPFAM" id="SSF46689">
    <property type="entry name" value="Homeodomain-like"/>
    <property type="match status" value="2"/>
</dbReference>
<dbReference type="SUPFAM" id="SSF52317">
    <property type="entry name" value="Class I glutamine amidotransferase-like"/>
    <property type="match status" value="1"/>
</dbReference>
<dbReference type="AlphaFoldDB" id="A0A0E3V4Z8"/>
<evidence type="ECO:0000259" key="3">
    <source>
        <dbReference type="PROSITE" id="PS01124"/>
    </source>
</evidence>
<name>A0A0E3V4Z8_9BACT</name>